<dbReference type="Pfam" id="PF15305">
    <property type="entry name" value="IFT43"/>
    <property type="match status" value="1"/>
</dbReference>
<dbReference type="Proteomes" id="UP000790347">
    <property type="component" value="Unassembled WGS sequence"/>
</dbReference>
<reference evidence="1" key="2">
    <citation type="journal article" date="2022" name="Res Sq">
        <title>Comparative Genomics Reveals Insights into the Divergent Evolution of Astigmatic Mites and Household Pest Adaptations.</title>
        <authorList>
            <person name="Xiong Q."/>
            <person name="Wan A.T.-Y."/>
            <person name="Liu X.-Y."/>
            <person name="Fung C.S.-H."/>
            <person name="Xiao X."/>
            <person name="Malainual N."/>
            <person name="Hou J."/>
            <person name="Wang L."/>
            <person name="Wang M."/>
            <person name="Yang K."/>
            <person name="Cui Y."/>
            <person name="Leung E."/>
            <person name="Nong W."/>
            <person name="Shin S.-K."/>
            <person name="Au S."/>
            <person name="Jeong K.Y."/>
            <person name="Chew F.T."/>
            <person name="Hui J."/>
            <person name="Leung T.F."/>
            <person name="Tungtrongchitr A."/>
            <person name="Zhong N."/>
            <person name="Liu Z."/>
            <person name="Tsui S."/>
        </authorList>
    </citation>
    <scope>NUCLEOTIDE SEQUENCE</scope>
    <source>
        <strain evidence="1">Derf</strain>
        <tissue evidence="1">Whole organism</tissue>
    </source>
</reference>
<comment type="caution">
    <text evidence="1">The sequence shown here is derived from an EMBL/GenBank/DDBJ whole genome shotgun (WGS) entry which is preliminary data.</text>
</comment>
<name>A0A922IFY4_DERFA</name>
<dbReference type="EMBL" id="ASGP02000001">
    <property type="protein sequence ID" value="KAH9529545.1"/>
    <property type="molecule type" value="Genomic_DNA"/>
</dbReference>
<reference evidence="1" key="1">
    <citation type="submission" date="2013-05" db="EMBL/GenBank/DDBJ databases">
        <authorList>
            <person name="Yim A.K.Y."/>
            <person name="Chan T.F."/>
            <person name="Ji K.M."/>
            <person name="Liu X.Y."/>
            <person name="Zhou J.W."/>
            <person name="Li R.Q."/>
            <person name="Yang K.Y."/>
            <person name="Li J."/>
            <person name="Li M."/>
            <person name="Law P.T.W."/>
            <person name="Wu Y.L."/>
            <person name="Cai Z.L."/>
            <person name="Qin H."/>
            <person name="Bao Y."/>
            <person name="Leung R.K.K."/>
            <person name="Ng P.K.S."/>
            <person name="Zou J."/>
            <person name="Zhong X.J."/>
            <person name="Ran P.X."/>
            <person name="Zhong N.S."/>
            <person name="Liu Z.G."/>
            <person name="Tsui S.K.W."/>
        </authorList>
    </citation>
    <scope>NUCLEOTIDE SEQUENCE</scope>
    <source>
        <strain evidence="1">Derf</strain>
        <tissue evidence="1">Whole organism</tissue>
    </source>
</reference>
<sequence length="154" mass="18118">MYSWQKNGQYDYDEYKLNDEFQVDSNQSIRSLYVDDDDDEYYPNIPDVEDLHNQEFMKQTAMAPASLSYPKLNTIELTRAKSPKNQQQTILSSKEDKELSTLLDCLLPRDHVEEDDATWSWDSLMTEIMNKMKHSSKFKVSERVEISNNDSDLE</sequence>
<protein>
    <submittedName>
        <fullName evidence="1">Intraflagellar transport protein 43</fullName>
    </submittedName>
</protein>
<dbReference type="InterPro" id="IPR029302">
    <property type="entry name" value="IFT43"/>
</dbReference>
<gene>
    <name evidence="1" type="primary">IFT43</name>
    <name evidence="1" type="ORF">DERF_003424</name>
</gene>
<evidence type="ECO:0000313" key="2">
    <source>
        <dbReference type="Proteomes" id="UP000790347"/>
    </source>
</evidence>
<proteinExistence type="predicted"/>
<accession>A0A922IFY4</accession>
<organism evidence="1 2">
    <name type="scientific">Dermatophagoides farinae</name>
    <name type="common">American house dust mite</name>
    <dbReference type="NCBI Taxonomy" id="6954"/>
    <lineage>
        <taxon>Eukaryota</taxon>
        <taxon>Metazoa</taxon>
        <taxon>Ecdysozoa</taxon>
        <taxon>Arthropoda</taxon>
        <taxon>Chelicerata</taxon>
        <taxon>Arachnida</taxon>
        <taxon>Acari</taxon>
        <taxon>Acariformes</taxon>
        <taxon>Sarcoptiformes</taxon>
        <taxon>Astigmata</taxon>
        <taxon>Psoroptidia</taxon>
        <taxon>Analgoidea</taxon>
        <taxon>Pyroglyphidae</taxon>
        <taxon>Dermatophagoidinae</taxon>
        <taxon>Dermatophagoides</taxon>
    </lineage>
</organism>
<keyword evidence="2" id="KW-1185">Reference proteome</keyword>
<evidence type="ECO:0000313" key="1">
    <source>
        <dbReference type="EMBL" id="KAH9529545.1"/>
    </source>
</evidence>
<dbReference type="AlphaFoldDB" id="A0A922IFY4"/>
<dbReference type="OrthoDB" id="206950at2759"/>
<dbReference type="GO" id="GO:0030991">
    <property type="term" value="C:intraciliary transport particle A"/>
    <property type="evidence" value="ECO:0007669"/>
    <property type="project" value="InterPro"/>
</dbReference>